<gene>
    <name evidence="1" type="ORF">CHRY9293_02881</name>
</gene>
<protein>
    <submittedName>
        <fullName evidence="1">Uncharacterized protein</fullName>
    </submittedName>
</protein>
<dbReference type="AlphaFoldDB" id="A0A6N4XB15"/>
<reference evidence="1 2" key="1">
    <citation type="submission" date="2020-01" db="EMBL/GenBank/DDBJ databases">
        <authorList>
            <person name="Rodrigo-Torres L."/>
            <person name="Arahal R. D."/>
            <person name="Lucena T."/>
        </authorList>
    </citation>
    <scope>NUCLEOTIDE SEQUENCE [LARGE SCALE GENOMIC DNA]</scope>
    <source>
        <strain evidence="1 2">CECT 9293</strain>
    </source>
</reference>
<dbReference type="EMBL" id="CACVBR010000032">
    <property type="protein sequence ID" value="CAA7196810.1"/>
    <property type="molecule type" value="Genomic_DNA"/>
</dbReference>
<keyword evidence="2" id="KW-1185">Reference proteome</keyword>
<organism evidence="1 2">
    <name type="scientific">Chryseobacterium potabilaquae</name>
    <dbReference type="NCBI Taxonomy" id="2675057"/>
    <lineage>
        <taxon>Bacteria</taxon>
        <taxon>Pseudomonadati</taxon>
        <taxon>Bacteroidota</taxon>
        <taxon>Flavobacteriia</taxon>
        <taxon>Flavobacteriales</taxon>
        <taxon>Weeksellaceae</taxon>
        <taxon>Chryseobacterium group</taxon>
        <taxon>Chryseobacterium</taxon>
    </lineage>
</organism>
<evidence type="ECO:0000313" key="2">
    <source>
        <dbReference type="Proteomes" id="UP000445144"/>
    </source>
</evidence>
<accession>A0A6N4XB15</accession>
<dbReference type="Proteomes" id="UP000445144">
    <property type="component" value="Unassembled WGS sequence"/>
</dbReference>
<name>A0A6N4XB15_9FLAO</name>
<sequence>MNCYTCSLNLCTIYLDCDNNASIDLNFPAPENGEYILYLKYLNIVLSFSTTFQQGENLLFNLTDLNEHYAYSFHIMINGEKLFVNNDMKSYDNFTFRTRKEWKIS</sequence>
<evidence type="ECO:0000313" key="1">
    <source>
        <dbReference type="EMBL" id="CAA7196810.1"/>
    </source>
</evidence>
<proteinExistence type="predicted"/>
<dbReference type="RefSeq" id="WP_162033565.1">
    <property type="nucleotide sequence ID" value="NZ_CACVBR010000032.1"/>
</dbReference>